<reference evidence="2 3" key="1">
    <citation type="submission" date="2018-07" db="EMBL/GenBank/DDBJ databases">
        <title>Draft genome sequence of Ancylomarina sp. M1P.</title>
        <authorList>
            <person name="Yadav S."/>
            <person name="Villanueva L."/>
            <person name="Damste J.S.S."/>
        </authorList>
    </citation>
    <scope>NUCLEOTIDE SEQUENCE [LARGE SCALE GENOMIC DNA]</scope>
    <source>
        <strain evidence="2 3">M1P</strain>
    </source>
</reference>
<feature type="domain" description="Zinc-ribbon" evidence="1">
    <location>
        <begin position="3"/>
        <end position="24"/>
    </location>
</feature>
<dbReference type="OrthoDB" id="6272089at2"/>
<organism evidence="2 3">
    <name type="scientific">Ancylomarina euxinus</name>
    <dbReference type="NCBI Taxonomy" id="2283627"/>
    <lineage>
        <taxon>Bacteria</taxon>
        <taxon>Pseudomonadati</taxon>
        <taxon>Bacteroidota</taxon>
        <taxon>Bacteroidia</taxon>
        <taxon>Marinilabiliales</taxon>
        <taxon>Marinifilaceae</taxon>
        <taxon>Ancylomarina</taxon>
    </lineage>
</organism>
<name>A0A425XWJ2_9BACT</name>
<gene>
    <name evidence="2" type="ORF">DWB61_17270</name>
</gene>
<dbReference type="AlphaFoldDB" id="A0A425XWJ2"/>
<sequence length="104" mass="11340">MNCTNCGIKLSVDWKYCASCGKKVDNLEVVVVEQNVIIEEILVECGHCKGTGTCRQGVTGDSGVTYSCPVCRDKSGLTFKWYEQAWAVAVPCSKCNGIGKRRVN</sequence>
<proteinExistence type="predicted"/>
<accession>A0A425XWJ2</accession>
<dbReference type="Pfam" id="PF13240">
    <property type="entry name" value="Zn_Ribbon_1"/>
    <property type="match status" value="1"/>
</dbReference>
<keyword evidence="3" id="KW-1185">Reference proteome</keyword>
<evidence type="ECO:0000313" key="2">
    <source>
        <dbReference type="EMBL" id="RRG19009.1"/>
    </source>
</evidence>
<evidence type="ECO:0000313" key="3">
    <source>
        <dbReference type="Proteomes" id="UP000285794"/>
    </source>
</evidence>
<protein>
    <recommendedName>
        <fullName evidence="1">Zinc-ribbon domain-containing protein</fullName>
    </recommendedName>
</protein>
<dbReference type="EMBL" id="QQWG01000031">
    <property type="protein sequence ID" value="RRG19009.1"/>
    <property type="molecule type" value="Genomic_DNA"/>
</dbReference>
<evidence type="ECO:0000259" key="1">
    <source>
        <dbReference type="Pfam" id="PF13240"/>
    </source>
</evidence>
<dbReference type="RefSeq" id="WP_125032153.1">
    <property type="nucleotide sequence ID" value="NZ_JAPXVP010000028.1"/>
</dbReference>
<dbReference type="Proteomes" id="UP000285794">
    <property type="component" value="Unassembled WGS sequence"/>
</dbReference>
<dbReference type="InterPro" id="IPR026870">
    <property type="entry name" value="Zinc_ribbon_dom"/>
</dbReference>
<comment type="caution">
    <text evidence="2">The sequence shown here is derived from an EMBL/GenBank/DDBJ whole genome shotgun (WGS) entry which is preliminary data.</text>
</comment>